<evidence type="ECO:0000313" key="2">
    <source>
        <dbReference type="EMBL" id="QOY86148.1"/>
    </source>
</evidence>
<evidence type="ECO:0000313" key="3">
    <source>
        <dbReference type="Proteomes" id="UP000593892"/>
    </source>
</evidence>
<evidence type="ECO:0000256" key="1">
    <source>
        <dbReference type="SAM" id="SignalP"/>
    </source>
</evidence>
<proteinExistence type="predicted"/>
<gene>
    <name evidence="2" type="ORF">IRI77_25505</name>
</gene>
<dbReference type="KEGG" id="pfer:IRI77_25505"/>
<dbReference type="Gene3D" id="2.130.10.10">
    <property type="entry name" value="YVTN repeat-like/Quinoprotein amine dehydrogenase"/>
    <property type="match status" value="2"/>
</dbReference>
<sequence>MKYLLAAAMLAACAAPAQTVGSGSKLPFVYTKWKQFTTENGLPNDHIFAVKSDGPRIWLGTENGLALIDKASGKVKSWTEKDGLPWRVVTGIDVDKKTGDVWLALFGGGLARFSGGRFEHWHQMNSGLVNDVAYGVAVENDNVWVATTAGASRYNTVTREWSVFTEKNAPMEEIWNYGVNYRDGKVHLAVWGSGVLEYDVATGRWKDYLDPDGEMEIDLYRDDGIVHVITTQANYIDKVLWVSTYFGVCRYDGRNWRGYYNKDSGNPSDFNNNLKARSGNEAWFATDKGVGAIMDAATNTWVAYTRDPKSKTGKAVVTRDKTVLETVEMGLNLTHNYILAIDVEDNDVFIATSKGLAWGVGDGYYGGLRERPKALASNGRASK</sequence>
<dbReference type="Proteomes" id="UP000593892">
    <property type="component" value="Chromosome"/>
</dbReference>
<dbReference type="RefSeq" id="WP_194447817.1">
    <property type="nucleotide sequence ID" value="NZ_CP063849.1"/>
</dbReference>
<protein>
    <submittedName>
        <fullName evidence="2">Regulator</fullName>
    </submittedName>
</protein>
<dbReference type="AlphaFoldDB" id="A0A7S7NM28"/>
<dbReference type="InterPro" id="IPR015943">
    <property type="entry name" value="WD40/YVTN_repeat-like_dom_sf"/>
</dbReference>
<feature type="chain" id="PRO_5032507775" evidence="1">
    <location>
        <begin position="18"/>
        <end position="383"/>
    </location>
</feature>
<feature type="signal peptide" evidence="1">
    <location>
        <begin position="1"/>
        <end position="17"/>
    </location>
</feature>
<accession>A0A7S7NM28</accession>
<keyword evidence="1" id="KW-0732">Signal</keyword>
<dbReference type="EMBL" id="CP063849">
    <property type="protein sequence ID" value="QOY86148.1"/>
    <property type="molecule type" value="Genomic_DNA"/>
</dbReference>
<organism evidence="2 3">
    <name type="scientific">Paludibaculum fermentans</name>
    <dbReference type="NCBI Taxonomy" id="1473598"/>
    <lineage>
        <taxon>Bacteria</taxon>
        <taxon>Pseudomonadati</taxon>
        <taxon>Acidobacteriota</taxon>
        <taxon>Terriglobia</taxon>
        <taxon>Bryobacterales</taxon>
        <taxon>Bryobacteraceae</taxon>
        <taxon>Paludibaculum</taxon>
    </lineage>
</organism>
<dbReference type="SUPFAM" id="SSF63829">
    <property type="entry name" value="Calcium-dependent phosphotriesterase"/>
    <property type="match status" value="1"/>
</dbReference>
<name>A0A7S7NM28_PALFE</name>
<reference evidence="2 3" key="1">
    <citation type="submission" date="2020-10" db="EMBL/GenBank/DDBJ databases">
        <title>Complete genome sequence of Paludibaculum fermentans P105T, a facultatively anaerobic acidobacterium capable of dissimilatory Fe(III) reduction.</title>
        <authorList>
            <person name="Dedysh S.N."/>
            <person name="Beletsky A.V."/>
            <person name="Kulichevskaya I.S."/>
            <person name="Mardanov A.V."/>
            <person name="Ravin N.V."/>
        </authorList>
    </citation>
    <scope>NUCLEOTIDE SEQUENCE [LARGE SCALE GENOMIC DNA]</scope>
    <source>
        <strain evidence="2 3">P105</strain>
    </source>
</reference>
<keyword evidence="3" id="KW-1185">Reference proteome</keyword>